<evidence type="ECO:0000313" key="1">
    <source>
        <dbReference type="EMBL" id="KAJ7321211.1"/>
    </source>
</evidence>
<comment type="caution">
    <text evidence="1">The sequence shown here is derived from an EMBL/GenBank/DDBJ whole genome shotgun (WGS) entry which is preliminary data.</text>
</comment>
<protein>
    <submittedName>
        <fullName evidence="1">Uncharacterized protein</fullName>
    </submittedName>
</protein>
<name>A0A9X0CCT2_9CNID</name>
<dbReference type="EMBL" id="MU827829">
    <property type="protein sequence ID" value="KAJ7321211.1"/>
    <property type="molecule type" value="Genomic_DNA"/>
</dbReference>
<reference evidence="1" key="1">
    <citation type="submission" date="2023-01" db="EMBL/GenBank/DDBJ databases">
        <title>Genome assembly of the deep-sea coral Lophelia pertusa.</title>
        <authorList>
            <person name="Herrera S."/>
            <person name="Cordes E."/>
        </authorList>
    </citation>
    <scope>NUCLEOTIDE SEQUENCE</scope>
    <source>
        <strain evidence="1">USNM1676648</strain>
        <tissue evidence="1">Polyp</tissue>
    </source>
</reference>
<keyword evidence="2" id="KW-1185">Reference proteome</keyword>
<organism evidence="1 2">
    <name type="scientific">Desmophyllum pertusum</name>
    <dbReference type="NCBI Taxonomy" id="174260"/>
    <lineage>
        <taxon>Eukaryota</taxon>
        <taxon>Metazoa</taxon>
        <taxon>Cnidaria</taxon>
        <taxon>Anthozoa</taxon>
        <taxon>Hexacorallia</taxon>
        <taxon>Scleractinia</taxon>
        <taxon>Caryophylliina</taxon>
        <taxon>Caryophylliidae</taxon>
        <taxon>Desmophyllum</taxon>
    </lineage>
</organism>
<dbReference type="AlphaFoldDB" id="A0A9X0CCT2"/>
<proteinExistence type="predicted"/>
<sequence>MADLFYPDNPKREARMYELVDDVGTLVNDLVNDAGDIKRLFAKVDVIVREMYSHISVPIPSSHMKKFEFHGWVLTMTDILEPLVALPVVNSALQQCAVAWLLREGRIGEAAFYDLIEGLTWLKVGVKAGTIIFAVGLNLATDAITGAVKRSKLRDAIHGAVQPRIQMKKAAIINGMLRAKLNTIVDSFGMMKQIGYTQQQLDGAQRNIAAEFVTEVS</sequence>
<gene>
    <name evidence="1" type="ORF">OS493_035189</name>
</gene>
<accession>A0A9X0CCT2</accession>
<dbReference type="Proteomes" id="UP001163046">
    <property type="component" value="Unassembled WGS sequence"/>
</dbReference>
<evidence type="ECO:0000313" key="2">
    <source>
        <dbReference type="Proteomes" id="UP001163046"/>
    </source>
</evidence>
<dbReference type="OrthoDB" id="3049275at2759"/>